<dbReference type="SUPFAM" id="SSF50475">
    <property type="entry name" value="FMN-binding split barrel"/>
    <property type="match status" value="1"/>
</dbReference>
<dbReference type="InterPro" id="IPR052917">
    <property type="entry name" value="Stress-Dev_Protein"/>
</dbReference>
<dbReference type="EMBL" id="FOVN01000003">
    <property type="protein sequence ID" value="SFN74014.1"/>
    <property type="molecule type" value="Genomic_DNA"/>
</dbReference>
<sequence length="170" mass="19661">MSTRNYTKDKNGLDKMRALIDAPKIVMLATQLRKTPFSVCPMTLQQMDDQGDLWFFTSKTSSHFTDIQEDNRVQIIYTDEDKQKYISIYGNATHIIDDEKVDELWSPALNTWFEGKDDSNLALLNINMENAYYWDSIQNKLVSFFKIVEGSITDKTPDLGEKGHVNLQNH</sequence>
<dbReference type="InterPro" id="IPR012349">
    <property type="entry name" value="Split_barrel_FMN-bd"/>
</dbReference>
<dbReference type="Pfam" id="PF16242">
    <property type="entry name" value="Pyrid_ox_like"/>
    <property type="match status" value="1"/>
</dbReference>
<dbReference type="Gene3D" id="2.30.110.10">
    <property type="entry name" value="Electron Transport, Fmn-binding Protein, Chain A"/>
    <property type="match status" value="1"/>
</dbReference>
<dbReference type="AlphaFoldDB" id="A0A1I5BGZ7"/>
<accession>A0A1I5BGZ7</accession>
<feature type="domain" description="General stress protein FMN-binding split barrel" evidence="1">
    <location>
        <begin position="14"/>
        <end position="158"/>
    </location>
</feature>
<dbReference type="PANTHER" id="PTHR34818">
    <property type="entry name" value="PROTEIN BLI-3"/>
    <property type="match status" value="1"/>
</dbReference>
<evidence type="ECO:0000313" key="3">
    <source>
        <dbReference type="Proteomes" id="UP000198705"/>
    </source>
</evidence>
<name>A0A1I5BGZ7_9FLAO</name>
<evidence type="ECO:0000313" key="2">
    <source>
        <dbReference type="EMBL" id="SFN74014.1"/>
    </source>
</evidence>
<gene>
    <name evidence="2" type="ORF">SAMN04487989_103131</name>
</gene>
<evidence type="ECO:0000259" key="1">
    <source>
        <dbReference type="Pfam" id="PF16242"/>
    </source>
</evidence>
<dbReference type="RefSeq" id="WP_092207874.1">
    <property type="nucleotide sequence ID" value="NZ_CAXAYH010000009.1"/>
</dbReference>
<protein>
    <submittedName>
        <fullName evidence="2">General stress protein 26</fullName>
    </submittedName>
</protein>
<reference evidence="3" key="1">
    <citation type="submission" date="2016-10" db="EMBL/GenBank/DDBJ databases">
        <authorList>
            <person name="Varghese N."/>
            <person name="Submissions S."/>
        </authorList>
    </citation>
    <scope>NUCLEOTIDE SEQUENCE [LARGE SCALE GENOMIC DNA]</scope>
    <source>
        <strain evidence="3">DSM 23925</strain>
    </source>
</reference>
<dbReference type="Proteomes" id="UP000198705">
    <property type="component" value="Unassembled WGS sequence"/>
</dbReference>
<organism evidence="2 3">
    <name type="scientific">Bizionia echini</name>
    <dbReference type="NCBI Taxonomy" id="649333"/>
    <lineage>
        <taxon>Bacteria</taxon>
        <taxon>Pseudomonadati</taxon>
        <taxon>Bacteroidota</taxon>
        <taxon>Flavobacteriia</taxon>
        <taxon>Flavobacteriales</taxon>
        <taxon>Flavobacteriaceae</taxon>
        <taxon>Bizionia</taxon>
    </lineage>
</organism>
<dbReference type="PANTHER" id="PTHR34818:SF1">
    <property type="entry name" value="PROTEIN BLI-3"/>
    <property type="match status" value="1"/>
</dbReference>
<dbReference type="InterPro" id="IPR038725">
    <property type="entry name" value="YdaG_split_barrel_FMN-bd"/>
</dbReference>
<dbReference type="STRING" id="649333.SAMN04487989_103131"/>
<dbReference type="OrthoDB" id="1432662at2"/>
<proteinExistence type="predicted"/>
<keyword evidence="3" id="KW-1185">Reference proteome</keyword>